<organism evidence="1 2">
    <name type="scientific">Natrinema gari JCM 14663</name>
    <dbReference type="NCBI Taxonomy" id="1230459"/>
    <lineage>
        <taxon>Archaea</taxon>
        <taxon>Methanobacteriati</taxon>
        <taxon>Methanobacteriota</taxon>
        <taxon>Stenosarchaea group</taxon>
        <taxon>Halobacteria</taxon>
        <taxon>Halobacteriales</taxon>
        <taxon>Natrialbaceae</taxon>
        <taxon>Natrinema</taxon>
    </lineage>
</organism>
<name>L9ZE67_9EURY</name>
<evidence type="ECO:0000313" key="1">
    <source>
        <dbReference type="EMBL" id="ELY83453.1"/>
    </source>
</evidence>
<dbReference type="Proteomes" id="UP000011592">
    <property type="component" value="Unassembled WGS sequence"/>
</dbReference>
<evidence type="ECO:0000313" key="2">
    <source>
        <dbReference type="Proteomes" id="UP000011592"/>
    </source>
</evidence>
<dbReference type="EMBL" id="AOIJ01000031">
    <property type="protein sequence ID" value="ELY83453.1"/>
    <property type="molecule type" value="Genomic_DNA"/>
</dbReference>
<accession>L9ZE67</accession>
<sequence>MSDETGWYRIELSGGAWGHVYKHPPAGVIAAQEFLEITVDTNAFESWWQWTLL</sequence>
<reference evidence="1 2" key="1">
    <citation type="journal article" date="2014" name="PLoS Genet.">
        <title>Phylogenetically driven sequencing of extremely halophilic archaea reveals strategies for static and dynamic osmo-response.</title>
        <authorList>
            <person name="Becker E.A."/>
            <person name="Seitzer P.M."/>
            <person name="Tritt A."/>
            <person name="Larsen D."/>
            <person name="Krusor M."/>
            <person name="Yao A.I."/>
            <person name="Wu D."/>
            <person name="Madern D."/>
            <person name="Eisen J.A."/>
            <person name="Darling A.E."/>
            <person name="Facciotti M.T."/>
        </authorList>
    </citation>
    <scope>NUCLEOTIDE SEQUENCE [LARGE SCALE GENOMIC DNA]</scope>
    <source>
        <strain evidence="1 2">JCM 14663</strain>
    </source>
</reference>
<comment type="caution">
    <text evidence="1">The sequence shown here is derived from an EMBL/GenBank/DDBJ whole genome shotgun (WGS) entry which is preliminary data.</text>
</comment>
<gene>
    <name evidence="1" type="ORF">C486_02288</name>
</gene>
<keyword evidence="2" id="KW-1185">Reference proteome</keyword>
<proteinExistence type="predicted"/>
<dbReference type="PATRIC" id="fig|1230459.4.peg.452"/>
<dbReference type="AlphaFoldDB" id="L9ZE67"/>
<protein>
    <submittedName>
        <fullName evidence="1">Uncharacterized protein</fullName>
    </submittedName>
</protein>